<sequence length="394" mass="44498">MSLPALFRRALNSAAKANNMPTIQDDTQELIQSALSDLKLVHSRISALALFSENELLSDIPTRDLVYLLVPFVLAEVEGRVRTADPEERLERAERSRSLYSTFLLYLDMYEVIPESERAIYAQASMSVGDASQRRDLKIKQYQKEKEIKIRIAEIRKRRNHGSLTTDVDSNFELISSLIPGTRLKTHSHTTDYIDEDDEDDEAEDILREAALLLLRLTCAQAHAQMQSLVQEIQLLRSAPSQCVSQHSEDPRHVRGRENNDLWRLDAPVLRSGPNGKGPLLDPSGKPLRPFTILPSSSSRAQLRAEVFQPDHRLPTMTVDDYLEVERQRGNIISGGGAQSEEAPTIKEQLALDAEMNGTVFGEDKAEEKRQQDERWAQYTDTHQRGAGNTMNRG</sequence>
<dbReference type="InterPro" id="IPR007304">
    <property type="entry name" value="TAP46-like"/>
</dbReference>
<evidence type="ECO:0000256" key="1">
    <source>
        <dbReference type="SAM" id="MobiDB-lite"/>
    </source>
</evidence>
<dbReference type="STRING" id="599839.J4HU92"/>
<dbReference type="PANTHER" id="PTHR10933:SF9">
    <property type="entry name" value="IMMUNOGLOBULIN-BINDING PROTEIN 1"/>
    <property type="match status" value="1"/>
</dbReference>
<dbReference type="PANTHER" id="PTHR10933">
    <property type="entry name" value="IMMUNOGLOBULIN-BINDING PROTEIN 1"/>
    <property type="match status" value="1"/>
</dbReference>
<dbReference type="HOGENOM" id="CLU_041824_2_0_1"/>
<keyword evidence="3" id="KW-1185">Reference proteome</keyword>
<dbReference type="AlphaFoldDB" id="J4HU92"/>
<feature type="region of interest" description="Disordered" evidence="1">
    <location>
        <begin position="267"/>
        <end position="287"/>
    </location>
</feature>
<dbReference type="GeneID" id="24094908"/>
<protein>
    <recommendedName>
        <fullName evidence="4">TAP42-like protein</fullName>
    </recommendedName>
</protein>
<dbReference type="InterPro" id="IPR038511">
    <property type="entry name" value="TAP42/TAP46-like_sf"/>
</dbReference>
<dbReference type="GO" id="GO:0009966">
    <property type="term" value="P:regulation of signal transduction"/>
    <property type="evidence" value="ECO:0007669"/>
    <property type="project" value="InterPro"/>
</dbReference>
<dbReference type="Proteomes" id="UP000006352">
    <property type="component" value="Unassembled WGS sequence"/>
</dbReference>
<dbReference type="OrthoDB" id="10261753at2759"/>
<reference evidence="2 3" key="1">
    <citation type="journal article" date="2012" name="Appl. Environ. Microbiol.">
        <title>Short-read sequencing for genomic analysis of the brown rot fungus Fibroporia radiculosa.</title>
        <authorList>
            <person name="Tang J.D."/>
            <person name="Perkins A.D."/>
            <person name="Sonstegard T.S."/>
            <person name="Schroeder S.G."/>
            <person name="Burgess S.C."/>
            <person name="Diehl S.V."/>
        </authorList>
    </citation>
    <scope>NUCLEOTIDE SEQUENCE [LARGE SCALE GENOMIC DNA]</scope>
    <source>
        <strain evidence="2 3">TFFH 294</strain>
    </source>
</reference>
<dbReference type="GO" id="GO:0051721">
    <property type="term" value="F:protein phosphatase 2A binding"/>
    <property type="evidence" value="ECO:0007669"/>
    <property type="project" value="TreeGrafter"/>
</dbReference>
<evidence type="ECO:0008006" key="4">
    <source>
        <dbReference type="Google" id="ProtNLM"/>
    </source>
</evidence>
<dbReference type="Pfam" id="PF04177">
    <property type="entry name" value="TAP42"/>
    <property type="match status" value="1"/>
</dbReference>
<dbReference type="GO" id="GO:0005829">
    <property type="term" value="C:cytosol"/>
    <property type="evidence" value="ECO:0007669"/>
    <property type="project" value="TreeGrafter"/>
</dbReference>
<dbReference type="FunCoup" id="J4HU92">
    <property type="interactions" value="373"/>
</dbReference>
<proteinExistence type="predicted"/>
<dbReference type="EMBL" id="HE796959">
    <property type="protein sequence ID" value="CCL99997.1"/>
    <property type="molecule type" value="Genomic_DNA"/>
</dbReference>
<accession>J4HU92</accession>
<organism evidence="2 3">
    <name type="scientific">Fibroporia radiculosa</name>
    <dbReference type="NCBI Taxonomy" id="599839"/>
    <lineage>
        <taxon>Eukaryota</taxon>
        <taxon>Fungi</taxon>
        <taxon>Dikarya</taxon>
        <taxon>Basidiomycota</taxon>
        <taxon>Agaricomycotina</taxon>
        <taxon>Agaricomycetes</taxon>
        <taxon>Polyporales</taxon>
        <taxon>Fibroporiaceae</taxon>
        <taxon>Fibroporia</taxon>
    </lineage>
</organism>
<evidence type="ECO:0000313" key="2">
    <source>
        <dbReference type="EMBL" id="CCL99997.1"/>
    </source>
</evidence>
<feature type="region of interest" description="Disordered" evidence="1">
    <location>
        <begin position="359"/>
        <end position="394"/>
    </location>
</feature>
<dbReference type="GO" id="GO:0035303">
    <property type="term" value="P:regulation of dephosphorylation"/>
    <property type="evidence" value="ECO:0007669"/>
    <property type="project" value="TreeGrafter"/>
</dbReference>
<gene>
    <name evidence="2" type="ORF">FIBRA_02022</name>
</gene>
<evidence type="ECO:0000313" key="3">
    <source>
        <dbReference type="Proteomes" id="UP000006352"/>
    </source>
</evidence>
<dbReference type="Gene3D" id="1.25.40.540">
    <property type="entry name" value="TAP42-like family"/>
    <property type="match status" value="1"/>
</dbReference>
<name>J4HU92_9APHY</name>
<dbReference type="RefSeq" id="XP_012179302.1">
    <property type="nucleotide sequence ID" value="XM_012323912.1"/>
</dbReference>
<feature type="compositionally biased region" description="Basic and acidic residues" evidence="1">
    <location>
        <begin position="362"/>
        <end position="376"/>
    </location>
</feature>
<dbReference type="InParanoid" id="J4HU92"/>